<keyword evidence="2" id="KW-1185">Reference proteome</keyword>
<dbReference type="RefSeq" id="WP_210658237.1">
    <property type="nucleotide sequence ID" value="NZ_JAGKQQ010000001.1"/>
</dbReference>
<proteinExistence type="predicted"/>
<evidence type="ECO:0008006" key="3">
    <source>
        <dbReference type="Google" id="ProtNLM"/>
    </source>
</evidence>
<accession>A0ABS5BX76</accession>
<name>A0ABS5BX76_9BACT</name>
<comment type="caution">
    <text evidence="1">The sequence shown here is derived from an EMBL/GenBank/DDBJ whole genome shotgun (WGS) entry which is preliminary data.</text>
</comment>
<reference evidence="1 2" key="1">
    <citation type="submission" date="2021-04" db="EMBL/GenBank/DDBJ databases">
        <authorList>
            <person name="Ivanova A."/>
        </authorList>
    </citation>
    <scope>NUCLEOTIDE SEQUENCE [LARGE SCALE GENOMIC DNA]</scope>
    <source>
        <strain evidence="1 2">G18</strain>
    </source>
</reference>
<evidence type="ECO:0000313" key="1">
    <source>
        <dbReference type="EMBL" id="MBP3958344.1"/>
    </source>
</evidence>
<protein>
    <recommendedName>
        <fullName evidence="3">Pectate lyase superfamily protein domain-containing protein</fullName>
    </recommendedName>
</protein>
<dbReference type="EMBL" id="JAGKQQ010000001">
    <property type="protein sequence ID" value="MBP3958344.1"/>
    <property type="molecule type" value="Genomic_DNA"/>
</dbReference>
<gene>
    <name evidence="1" type="ORF">J8F10_24105</name>
</gene>
<evidence type="ECO:0000313" key="2">
    <source>
        <dbReference type="Proteomes" id="UP000676565"/>
    </source>
</evidence>
<dbReference type="Proteomes" id="UP000676565">
    <property type="component" value="Unassembled WGS sequence"/>
</dbReference>
<sequence>MTTLTGTKPRNTYKDLLQISNGNAGIDATPRAVEDGEGTPSPLQLSSNAVNIESGFKLGGTAVSVAGIALLTATDEAAQRAALELTVPTYFTGDNTGATDVASAVTTLFSADGTYAFPAGTYTCGAVSVTGRNLTIDFAEGAVLEALSGTDVVWTFTNCNIRIKNFKGDGKNLAQNMIKMDGGTLIGADNVQIVNMGRPGTTATNLVTGLWLKNLTSARIGRAVFADFACVGNGTLGDGVGACRGIYIEGCGWVDVDHFEMSGGTANEDSDFFQVQLNNVGGVIKNFVARYNGNTRRCFKQQSGRWTILNADIRPGSDFTADSVSTSAGTYNVNCVDYAGTGTSDTLDVVSGYIDASGYATGVSNNSGASVRVHSGVHLKGGTLDVIRTNPDSGSPQNQTSIGFYASPTAGHSGVRGARIQNFGRGVVLQGNYTYCESAEFIDPTAFMAEVGTSAQKSNIRFTGNRCRTQTSGYLNLTRIVRVFNVLNFDVSNNELIQDGNTGHATRFIDFTDANAVGRCHGNKAPSGVTVQNGTAVGLEFSGTNGAVLVPSVNTAAVGNVGTGEDNLRTYLLLAGRFNTAGKGIRITAWGTGANNAKTLKLYFGSTVILTASLTTSQANRWRVVAEVYSTGTDAQDYVAQFIQGGTVSQADVNVGSSTEDDGATITIKCTGEATTTNDIVQEGLLIESLTGNAL</sequence>
<organism evidence="1 2">
    <name type="scientific">Gemmata palustris</name>
    <dbReference type="NCBI Taxonomy" id="2822762"/>
    <lineage>
        <taxon>Bacteria</taxon>
        <taxon>Pseudomonadati</taxon>
        <taxon>Planctomycetota</taxon>
        <taxon>Planctomycetia</taxon>
        <taxon>Gemmatales</taxon>
        <taxon>Gemmataceae</taxon>
        <taxon>Gemmata</taxon>
    </lineage>
</organism>